<proteinExistence type="predicted"/>
<dbReference type="AlphaFoldDB" id="A0A0F9E183"/>
<sequence>MNTKQKSTLIGQIVQQLRISAQSHKDYSFDEGDTFFSLCFKTDSEIIKIAKIAGVL</sequence>
<gene>
    <name evidence="1" type="ORF">LCGC14_2131920</name>
</gene>
<name>A0A0F9E183_9ZZZZ</name>
<protein>
    <submittedName>
        <fullName evidence="1">Uncharacterized protein</fullName>
    </submittedName>
</protein>
<comment type="caution">
    <text evidence="1">The sequence shown here is derived from an EMBL/GenBank/DDBJ whole genome shotgun (WGS) entry which is preliminary data.</text>
</comment>
<accession>A0A0F9E183</accession>
<evidence type="ECO:0000313" key="1">
    <source>
        <dbReference type="EMBL" id="KKL67744.1"/>
    </source>
</evidence>
<organism evidence="1">
    <name type="scientific">marine sediment metagenome</name>
    <dbReference type="NCBI Taxonomy" id="412755"/>
    <lineage>
        <taxon>unclassified sequences</taxon>
        <taxon>metagenomes</taxon>
        <taxon>ecological metagenomes</taxon>
    </lineage>
</organism>
<dbReference type="EMBL" id="LAZR01026765">
    <property type="protein sequence ID" value="KKL67744.1"/>
    <property type="molecule type" value="Genomic_DNA"/>
</dbReference>
<reference evidence="1" key="1">
    <citation type="journal article" date="2015" name="Nature">
        <title>Complex archaea that bridge the gap between prokaryotes and eukaryotes.</title>
        <authorList>
            <person name="Spang A."/>
            <person name="Saw J.H."/>
            <person name="Jorgensen S.L."/>
            <person name="Zaremba-Niedzwiedzka K."/>
            <person name="Martijn J."/>
            <person name="Lind A.E."/>
            <person name="van Eijk R."/>
            <person name="Schleper C."/>
            <person name="Guy L."/>
            <person name="Ettema T.J."/>
        </authorList>
    </citation>
    <scope>NUCLEOTIDE SEQUENCE</scope>
</reference>